<evidence type="ECO:0000313" key="2">
    <source>
        <dbReference type="EMBL" id="RCV31770.1"/>
    </source>
</evidence>
<feature type="region of interest" description="Disordered" evidence="1">
    <location>
        <begin position="106"/>
        <end position="194"/>
    </location>
</feature>
<sequence length="326" mass="35818">MEPRARPRPLNLPSKTGGRAGRRHPTVGQVRGSSARPGASHADTSTGSRRESRLQPKPKASPRPIVHRCGPVVLHCTRHLCPVPALCPGTDDRSPAMAYTSTVHHLGEGGIPVTDHRGPNPTRHRRTDVGDEPRTEAKAEGELIADSTTSSSEFSHPEYGKRRVAFAGRRRPPSHGTRLPQSDGRDPAHAAADRGRTRIRCVWENGAPAWGDHAHAFPWISFSQLGDGGGRASSSMGSRYSRARQESTRKVRSHPAPAYQTYQRSVRPYLLHEPLRRFSSLVTVYACDEPEPDAGRSHELTRPSPSSPRDPTRLHHLSFPDFLLPA</sequence>
<gene>
    <name evidence="2" type="ORF">SETIT_6G204900v2</name>
</gene>
<dbReference type="EMBL" id="CM003533">
    <property type="protein sequence ID" value="RCV31770.1"/>
    <property type="molecule type" value="Genomic_DNA"/>
</dbReference>
<proteinExistence type="predicted"/>
<evidence type="ECO:0000256" key="1">
    <source>
        <dbReference type="SAM" id="MobiDB-lite"/>
    </source>
</evidence>
<feature type="compositionally biased region" description="Basic and acidic residues" evidence="1">
    <location>
        <begin position="127"/>
        <end position="141"/>
    </location>
</feature>
<feature type="compositionally biased region" description="Basic residues" evidence="1">
    <location>
        <begin position="162"/>
        <end position="173"/>
    </location>
</feature>
<protein>
    <submittedName>
        <fullName evidence="2">Uncharacterized protein</fullName>
    </submittedName>
</protein>
<name>A0A368RQC2_SETIT</name>
<organism evidence="2">
    <name type="scientific">Setaria italica</name>
    <name type="common">Foxtail millet</name>
    <name type="synonym">Panicum italicum</name>
    <dbReference type="NCBI Taxonomy" id="4555"/>
    <lineage>
        <taxon>Eukaryota</taxon>
        <taxon>Viridiplantae</taxon>
        <taxon>Streptophyta</taxon>
        <taxon>Embryophyta</taxon>
        <taxon>Tracheophyta</taxon>
        <taxon>Spermatophyta</taxon>
        <taxon>Magnoliopsida</taxon>
        <taxon>Liliopsida</taxon>
        <taxon>Poales</taxon>
        <taxon>Poaceae</taxon>
        <taxon>PACMAD clade</taxon>
        <taxon>Panicoideae</taxon>
        <taxon>Panicodae</taxon>
        <taxon>Paniceae</taxon>
        <taxon>Cenchrinae</taxon>
        <taxon>Setaria</taxon>
    </lineage>
</organism>
<dbReference type="EMBL" id="CM003533">
    <property type="protein sequence ID" value="RCV31769.1"/>
    <property type="molecule type" value="Genomic_DNA"/>
</dbReference>
<reference evidence="2" key="1">
    <citation type="journal article" date="2012" name="Nat. Biotechnol.">
        <title>Reference genome sequence of the model plant Setaria.</title>
        <authorList>
            <person name="Bennetzen J.L."/>
            <person name="Schmutz J."/>
            <person name="Wang H."/>
            <person name="Percifield R."/>
            <person name="Hawkins J."/>
            <person name="Pontaroli A.C."/>
            <person name="Estep M."/>
            <person name="Feng L."/>
            <person name="Vaughn J.N."/>
            <person name="Grimwood J."/>
            <person name="Jenkins J."/>
            <person name="Barry K."/>
            <person name="Lindquist E."/>
            <person name="Hellsten U."/>
            <person name="Deshpande S."/>
            <person name="Wang X."/>
            <person name="Wu X."/>
            <person name="Mitros T."/>
            <person name="Triplett J."/>
            <person name="Yang X."/>
            <person name="Ye C.Y."/>
            <person name="Mauro-Herrera M."/>
            <person name="Wang L."/>
            <person name="Li P."/>
            <person name="Sharma M."/>
            <person name="Sharma R."/>
            <person name="Ronald P.C."/>
            <person name="Panaud O."/>
            <person name="Kellogg E.A."/>
            <person name="Brutnell T.P."/>
            <person name="Doust A.N."/>
            <person name="Tuskan G.A."/>
            <person name="Rokhsar D."/>
            <person name="Devos K.M."/>
        </authorList>
    </citation>
    <scope>NUCLEOTIDE SEQUENCE [LARGE SCALE GENOMIC DNA]</scope>
    <source>
        <strain evidence="2">Yugu1</strain>
    </source>
</reference>
<dbReference type="AlphaFoldDB" id="A0A368RQC2"/>
<reference evidence="2" key="2">
    <citation type="submission" date="2015-07" db="EMBL/GenBank/DDBJ databases">
        <authorList>
            <person name="Noorani M."/>
        </authorList>
    </citation>
    <scope>NUCLEOTIDE SEQUENCE</scope>
    <source>
        <strain evidence="2">Yugu1</strain>
    </source>
</reference>
<feature type="region of interest" description="Disordered" evidence="1">
    <location>
        <begin position="228"/>
        <end position="258"/>
    </location>
</feature>
<feature type="compositionally biased region" description="Basic and acidic residues" evidence="1">
    <location>
        <begin position="183"/>
        <end position="194"/>
    </location>
</feature>
<feature type="region of interest" description="Disordered" evidence="1">
    <location>
        <begin position="1"/>
        <end position="66"/>
    </location>
</feature>
<feature type="region of interest" description="Disordered" evidence="1">
    <location>
        <begin position="290"/>
        <end position="316"/>
    </location>
</feature>
<accession>A0A368RQC2</accession>